<dbReference type="GO" id="GO:0005737">
    <property type="term" value="C:cytoplasm"/>
    <property type="evidence" value="ECO:0007669"/>
    <property type="project" value="TreeGrafter"/>
</dbReference>
<dbReference type="AlphaFoldDB" id="A0A2K3LIM4"/>
<evidence type="ECO:0000313" key="6">
    <source>
        <dbReference type="EMBL" id="PNX78388.1"/>
    </source>
</evidence>
<dbReference type="InterPro" id="IPR050584">
    <property type="entry name" value="Cholesterol_7-desaturase"/>
</dbReference>
<keyword evidence="2" id="KW-0812">Transmembrane</keyword>
<dbReference type="GO" id="GO:0016020">
    <property type="term" value="C:membrane"/>
    <property type="evidence" value="ECO:0007669"/>
    <property type="project" value="UniProtKB-SubCell"/>
</dbReference>
<evidence type="ECO:0000256" key="5">
    <source>
        <dbReference type="ARBA" id="ARBA00023136"/>
    </source>
</evidence>
<dbReference type="STRING" id="57577.A0A2K3LIM4"/>
<keyword evidence="5" id="KW-0472">Membrane</keyword>
<comment type="subcellular location">
    <subcellularLocation>
        <location evidence="1">Membrane</location>
    </subcellularLocation>
</comment>
<dbReference type="SUPFAM" id="SSF50022">
    <property type="entry name" value="ISP domain"/>
    <property type="match status" value="1"/>
</dbReference>
<dbReference type="GO" id="GO:0051537">
    <property type="term" value="F:2 iron, 2 sulfur cluster binding"/>
    <property type="evidence" value="ECO:0007669"/>
    <property type="project" value="InterPro"/>
</dbReference>
<dbReference type="GO" id="GO:0016491">
    <property type="term" value="F:oxidoreductase activity"/>
    <property type="evidence" value="ECO:0007669"/>
    <property type="project" value="UniProtKB-KW"/>
</dbReference>
<protein>
    <submittedName>
        <fullName evidence="6">Protochlorophyllide-dependent translocon component chloroplastic-like</fullName>
    </submittedName>
</protein>
<reference evidence="6 7" key="1">
    <citation type="journal article" date="2014" name="Am. J. Bot.">
        <title>Genome assembly and annotation for red clover (Trifolium pratense; Fabaceae).</title>
        <authorList>
            <person name="Istvanek J."/>
            <person name="Jaros M."/>
            <person name="Krenek A."/>
            <person name="Repkova J."/>
        </authorList>
    </citation>
    <scope>NUCLEOTIDE SEQUENCE [LARGE SCALE GENOMIC DNA]</scope>
    <source>
        <strain evidence="7">cv. Tatra</strain>
        <tissue evidence="6">Young leaves</tissue>
    </source>
</reference>
<feature type="non-terminal residue" evidence="6">
    <location>
        <position position="120"/>
    </location>
</feature>
<dbReference type="InterPro" id="IPR036922">
    <property type="entry name" value="Rieske_2Fe-2S_sf"/>
</dbReference>
<dbReference type="PANTHER" id="PTHR21266">
    <property type="entry name" value="IRON-SULFUR DOMAIN CONTAINING PROTEIN"/>
    <property type="match status" value="1"/>
</dbReference>
<evidence type="ECO:0000256" key="2">
    <source>
        <dbReference type="ARBA" id="ARBA00022692"/>
    </source>
</evidence>
<evidence type="ECO:0000256" key="4">
    <source>
        <dbReference type="ARBA" id="ARBA00023002"/>
    </source>
</evidence>
<evidence type="ECO:0000256" key="3">
    <source>
        <dbReference type="ARBA" id="ARBA00022989"/>
    </source>
</evidence>
<evidence type="ECO:0000256" key="1">
    <source>
        <dbReference type="ARBA" id="ARBA00004370"/>
    </source>
</evidence>
<dbReference type="ExpressionAtlas" id="A0A2K3LIM4">
    <property type="expression patterns" value="baseline"/>
</dbReference>
<dbReference type="EMBL" id="ASHM01034036">
    <property type="protein sequence ID" value="PNX78388.1"/>
    <property type="molecule type" value="Genomic_DNA"/>
</dbReference>
<evidence type="ECO:0000313" key="7">
    <source>
        <dbReference type="Proteomes" id="UP000236291"/>
    </source>
</evidence>
<reference evidence="6 7" key="2">
    <citation type="journal article" date="2017" name="Front. Plant Sci.">
        <title>Gene Classification and Mining of Molecular Markers Useful in Red Clover (Trifolium pratense) Breeding.</title>
        <authorList>
            <person name="Istvanek J."/>
            <person name="Dluhosova J."/>
            <person name="Dluhos P."/>
            <person name="Patkova L."/>
            <person name="Nedelnik J."/>
            <person name="Repkova J."/>
        </authorList>
    </citation>
    <scope>NUCLEOTIDE SEQUENCE [LARGE SCALE GENOMIC DNA]</scope>
    <source>
        <strain evidence="7">cv. Tatra</strain>
        <tissue evidence="6">Young leaves</tissue>
    </source>
</reference>
<name>A0A2K3LIM4_TRIPR</name>
<sequence length="120" mass="13722">MEAMSAFSVPSFHIPIALETQTPFKKSMFLKSQLHSKLPLNSGNTSKFRLFTALSPSPLTESSSNNLQVDDEAEVEKGSEKFDWYSQWYPLMPICDLDKRAPHAKKVMGIDVVIWWDRNE</sequence>
<comment type="caution">
    <text evidence="6">The sequence shown here is derived from an EMBL/GenBank/DDBJ whole genome shotgun (WGS) entry which is preliminary data.</text>
</comment>
<gene>
    <name evidence="6" type="ORF">L195_g034366</name>
</gene>
<dbReference type="Proteomes" id="UP000236291">
    <property type="component" value="Unassembled WGS sequence"/>
</dbReference>
<dbReference type="PANTHER" id="PTHR21266:SF32">
    <property type="entry name" value="CHOLESTEROL 7-DESATURASE NVD"/>
    <property type="match status" value="1"/>
</dbReference>
<proteinExistence type="predicted"/>
<organism evidence="6 7">
    <name type="scientific">Trifolium pratense</name>
    <name type="common">Red clover</name>
    <dbReference type="NCBI Taxonomy" id="57577"/>
    <lineage>
        <taxon>Eukaryota</taxon>
        <taxon>Viridiplantae</taxon>
        <taxon>Streptophyta</taxon>
        <taxon>Embryophyta</taxon>
        <taxon>Tracheophyta</taxon>
        <taxon>Spermatophyta</taxon>
        <taxon>Magnoliopsida</taxon>
        <taxon>eudicotyledons</taxon>
        <taxon>Gunneridae</taxon>
        <taxon>Pentapetalae</taxon>
        <taxon>rosids</taxon>
        <taxon>fabids</taxon>
        <taxon>Fabales</taxon>
        <taxon>Fabaceae</taxon>
        <taxon>Papilionoideae</taxon>
        <taxon>50 kb inversion clade</taxon>
        <taxon>NPAAA clade</taxon>
        <taxon>Hologalegina</taxon>
        <taxon>IRL clade</taxon>
        <taxon>Trifolieae</taxon>
        <taxon>Trifolium</taxon>
    </lineage>
</organism>
<accession>A0A2K3LIM4</accession>
<keyword evidence="3" id="KW-1133">Transmembrane helix</keyword>
<keyword evidence="4" id="KW-0560">Oxidoreductase</keyword>